<sequence length="328" mass="36968">MSILHREASARHMQNVDMKSLHVFFCLLNECNVTRTAEQLNMTQSAVSHTLARLRLLFNDPLFVSMGRGMLPTSRALELVEPLQQSLAALNKLIEPVKAFDPGQFQGSFEIATSDYIGFILLPRLMVRLADVAPGVELNIQPLRPKEDLPLLKDGKLDLIIWNEKSAPATFHERKLFSDRLKSVVRVGHPEINGSLSLEQFRNGKHLRISSNHGAVKEAIDSLYEQHDIRCKTSLTVPHFLLAHILISQTDMIGMIAELTALRIAREIPLQLFEPPVEVEGFTVSQVWHERLHAAPAHKWLRGEINQVAKEITLELAQFKRSQPGPSV</sequence>
<proteinExistence type="inferred from homology"/>
<keyword evidence="4" id="KW-0804">Transcription</keyword>
<evidence type="ECO:0000256" key="2">
    <source>
        <dbReference type="ARBA" id="ARBA00023015"/>
    </source>
</evidence>
<dbReference type="GO" id="GO:0003700">
    <property type="term" value="F:DNA-binding transcription factor activity"/>
    <property type="evidence" value="ECO:0007669"/>
    <property type="project" value="InterPro"/>
</dbReference>
<dbReference type="PANTHER" id="PTHR30118:SF15">
    <property type="entry name" value="TRANSCRIPTIONAL REGULATORY PROTEIN"/>
    <property type="match status" value="1"/>
</dbReference>
<name>A0A7X1GFL1_9PSED</name>
<dbReference type="Pfam" id="PF03466">
    <property type="entry name" value="LysR_substrate"/>
    <property type="match status" value="1"/>
</dbReference>
<dbReference type="SUPFAM" id="SSF53850">
    <property type="entry name" value="Periplasmic binding protein-like II"/>
    <property type="match status" value="1"/>
</dbReference>
<accession>A0A7X1GFL1</accession>
<evidence type="ECO:0000256" key="1">
    <source>
        <dbReference type="ARBA" id="ARBA00009437"/>
    </source>
</evidence>
<comment type="similarity">
    <text evidence="1">Belongs to the LysR transcriptional regulatory family.</text>
</comment>
<keyword evidence="2" id="KW-0805">Transcription regulation</keyword>
<evidence type="ECO:0000259" key="5">
    <source>
        <dbReference type="PROSITE" id="PS50931"/>
    </source>
</evidence>
<gene>
    <name evidence="6" type="ORF">H7995_17350</name>
</gene>
<dbReference type="RefSeq" id="WP_166589468.1">
    <property type="nucleotide sequence ID" value="NZ_CP090311.1"/>
</dbReference>
<dbReference type="Proteomes" id="UP000526003">
    <property type="component" value="Unassembled WGS sequence"/>
</dbReference>
<keyword evidence="7" id="KW-1185">Reference proteome</keyword>
<protein>
    <submittedName>
        <fullName evidence="6">LysR family transcriptional regulator</fullName>
    </submittedName>
</protein>
<dbReference type="InterPro" id="IPR037402">
    <property type="entry name" value="YidZ_PBP2"/>
</dbReference>
<dbReference type="InterPro" id="IPR036388">
    <property type="entry name" value="WH-like_DNA-bd_sf"/>
</dbReference>
<dbReference type="SUPFAM" id="SSF46785">
    <property type="entry name" value="Winged helix' DNA-binding domain"/>
    <property type="match status" value="1"/>
</dbReference>
<dbReference type="InterPro" id="IPR005119">
    <property type="entry name" value="LysR_subst-bd"/>
</dbReference>
<dbReference type="CDD" id="cd08417">
    <property type="entry name" value="PBP2_Nitroaromatics_like"/>
    <property type="match status" value="1"/>
</dbReference>
<keyword evidence="3" id="KW-0238">DNA-binding</keyword>
<dbReference type="Gene3D" id="3.40.190.10">
    <property type="entry name" value="Periplasmic binding protein-like II"/>
    <property type="match status" value="2"/>
</dbReference>
<dbReference type="PANTHER" id="PTHR30118">
    <property type="entry name" value="HTH-TYPE TRANSCRIPTIONAL REGULATOR LEUO-RELATED"/>
    <property type="match status" value="1"/>
</dbReference>
<dbReference type="EMBL" id="JACMYG010000018">
    <property type="protein sequence ID" value="MBC2691560.1"/>
    <property type="molecule type" value="Genomic_DNA"/>
</dbReference>
<organism evidence="6 7">
    <name type="scientific">Pseudomonas kielensis</name>
    <dbReference type="NCBI Taxonomy" id="2762577"/>
    <lineage>
        <taxon>Bacteria</taxon>
        <taxon>Pseudomonadati</taxon>
        <taxon>Pseudomonadota</taxon>
        <taxon>Gammaproteobacteria</taxon>
        <taxon>Pseudomonadales</taxon>
        <taxon>Pseudomonadaceae</taxon>
        <taxon>Pseudomonas</taxon>
    </lineage>
</organism>
<evidence type="ECO:0000256" key="4">
    <source>
        <dbReference type="ARBA" id="ARBA00023163"/>
    </source>
</evidence>
<evidence type="ECO:0000313" key="7">
    <source>
        <dbReference type="Proteomes" id="UP000526003"/>
    </source>
</evidence>
<dbReference type="AlphaFoldDB" id="A0A7X1GFL1"/>
<dbReference type="InterPro" id="IPR036390">
    <property type="entry name" value="WH_DNA-bd_sf"/>
</dbReference>
<dbReference type="Gene3D" id="1.10.10.10">
    <property type="entry name" value="Winged helix-like DNA-binding domain superfamily/Winged helix DNA-binding domain"/>
    <property type="match status" value="1"/>
</dbReference>
<dbReference type="Pfam" id="PF00126">
    <property type="entry name" value="HTH_1"/>
    <property type="match status" value="1"/>
</dbReference>
<dbReference type="GO" id="GO:0003677">
    <property type="term" value="F:DNA binding"/>
    <property type="evidence" value="ECO:0007669"/>
    <property type="project" value="UniProtKB-KW"/>
</dbReference>
<dbReference type="PROSITE" id="PS50931">
    <property type="entry name" value="HTH_LYSR"/>
    <property type="match status" value="1"/>
</dbReference>
<evidence type="ECO:0000256" key="3">
    <source>
        <dbReference type="ARBA" id="ARBA00023125"/>
    </source>
</evidence>
<dbReference type="InterPro" id="IPR000847">
    <property type="entry name" value="LysR_HTH_N"/>
</dbReference>
<comment type="caution">
    <text evidence="6">The sequence shown here is derived from an EMBL/GenBank/DDBJ whole genome shotgun (WGS) entry which is preliminary data.</text>
</comment>
<dbReference type="InterPro" id="IPR050389">
    <property type="entry name" value="LysR-type_TF"/>
</dbReference>
<reference evidence="6 7" key="1">
    <citation type="submission" date="2020-08" db="EMBL/GenBank/DDBJ databases">
        <title>Pseudomonas sp. nov.</title>
        <authorList>
            <person name="Gieschler S."/>
            <person name="Fiedler G."/>
            <person name="Brinks E."/>
            <person name="Boehnlein C."/>
            <person name="Franz C.M.A.P."/>
            <person name="Kabisch J."/>
        </authorList>
    </citation>
    <scope>NUCLEOTIDE SEQUENCE [LARGE SCALE GENOMIC DNA]</scope>
    <source>
        <strain evidence="6 7">MBT-1</strain>
    </source>
</reference>
<evidence type="ECO:0000313" key="6">
    <source>
        <dbReference type="EMBL" id="MBC2691560.1"/>
    </source>
</evidence>
<feature type="domain" description="HTH lysR-type" evidence="5">
    <location>
        <begin position="16"/>
        <end position="73"/>
    </location>
</feature>